<dbReference type="EMBL" id="KZ427715">
    <property type="protein sequence ID" value="PIO52606.1"/>
    <property type="molecule type" value="Genomic_DNA"/>
</dbReference>
<dbReference type="GO" id="GO:0070221">
    <property type="term" value="P:sulfide oxidation, using sulfide:quinone oxidoreductase"/>
    <property type="evidence" value="ECO:0007669"/>
    <property type="project" value="TreeGrafter"/>
</dbReference>
<dbReference type="PANTHER" id="PTHR10632:SF2">
    <property type="entry name" value="SULFIDE:QUINONE OXIDOREDUCTASE, MITOCHONDRIAL"/>
    <property type="match status" value="1"/>
</dbReference>
<name>A0A2G9T3T8_TELCI</name>
<dbReference type="GO" id="GO:0071949">
    <property type="term" value="F:FAD binding"/>
    <property type="evidence" value="ECO:0007669"/>
    <property type="project" value="TreeGrafter"/>
</dbReference>
<reference evidence="1 2" key="1">
    <citation type="submission" date="2015-09" db="EMBL/GenBank/DDBJ databases">
        <title>Draft genome of the parasitic nematode Teladorsagia circumcincta isolate WARC Sus (inbred).</title>
        <authorList>
            <person name="Mitreva M."/>
        </authorList>
    </citation>
    <scope>NUCLEOTIDE SEQUENCE [LARGE SCALE GENOMIC DNA]</scope>
    <source>
        <strain evidence="1 2">S</strain>
    </source>
</reference>
<dbReference type="AlphaFoldDB" id="A0A2G9T3T8"/>
<evidence type="ECO:0000313" key="1">
    <source>
        <dbReference type="EMBL" id="PIO52606.1"/>
    </source>
</evidence>
<proteinExistence type="predicted"/>
<organism evidence="1 2">
    <name type="scientific">Teladorsagia circumcincta</name>
    <name type="common">Brown stomach worm</name>
    <name type="synonym">Ostertagia circumcincta</name>
    <dbReference type="NCBI Taxonomy" id="45464"/>
    <lineage>
        <taxon>Eukaryota</taxon>
        <taxon>Metazoa</taxon>
        <taxon>Ecdysozoa</taxon>
        <taxon>Nematoda</taxon>
        <taxon>Chromadorea</taxon>
        <taxon>Rhabditida</taxon>
        <taxon>Rhabditina</taxon>
        <taxon>Rhabditomorpha</taxon>
        <taxon>Strongyloidea</taxon>
        <taxon>Trichostrongylidae</taxon>
        <taxon>Teladorsagia</taxon>
    </lineage>
</organism>
<dbReference type="OrthoDB" id="5376590at2759"/>
<dbReference type="GO" id="GO:0005739">
    <property type="term" value="C:mitochondrion"/>
    <property type="evidence" value="ECO:0007669"/>
    <property type="project" value="TreeGrafter"/>
</dbReference>
<accession>A0A2G9T3T8</accession>
<gene>
    <name evidence="1" type="ORF">TELCIR_26086</name>
</gene>
<keyword evidence="2" id="KW-1185">Reference proteome</keyword>
<evidence type="ECO:0000313" key="2">
    <source>
        <dbReference type="Proteomes" id="UP000230423"/>
    </source>
</evidence>
<dbReference type="InterPro" id="IPR015904">
    <property type="entry name" value="Sulphide_quinone_reductase"/>
</dbReference>
<dbReference type="Proteomes" id="UP000230423">
    <property type="component" value="Unassembled WGS sequence"/>
</dbReference>
<dbReference type="PANTHER" id="PTHR10632">
    <property type="entry name" value="SULFIDE:QUINONE OXIDOREDUCTASE"/>
    <property type="match status" value="1"/>
</dbReference>
<dbReference type="GO" id="GO:0070224">
    <property type="term" value="F:sulfide:quinone oxidoreductase activity"/>
    <property type="evidence" value="ECO:0007669"/>
    <property type="project" value="TreeGrafter"/>
</dbReference>
<protein>
    <submittedName>
        <fullName evidence="1">Uncharacterized protein</fullName>
    </submittedName>
</protein>
<sequence>MNTGNAKTAAAVSSHLKTVEKNLTAVLEGREPAAQYDGYCSCPLVIGKHRAILAEFNADGQRMETTPLDQSKARRHPWFMKRYLMPFLYWGFLVKRTMEWAGFHPEAPAFGICAKVQVISRFLIQSFVLIKSLFIVFCDINNVQSSNMRIHFISYRYWPSSC</sequence>